<evidence type="ECO:0000313" key="1">
    <source>
        <dbReference type="EMBL" id="AOG25694.1"/>
    </source>
</evidence>
<dbReference type="InterPro" id="IPR023137">
    <property type="entry name" value="BrxA_sf"/>
</dbReference>
<sequence>MPRTYNGGIASYAIWLPEFAQFIELYQSGKSIDEIKHLSDKENIFKMSSKSRARRCSRNLSVRVEALPKTVIDIFPSLNPTNQKIVSLISMMLTSKILNEFVYDVYRPKVIMRENILQNYEVESFLNQKRIESPEVAKWSLNTFKRLKGALKTFLRDGGLLENVKSNEDKLLFPLIDSQLITIMKEEKLDYELAALGEI</sequence>
<dbReference type="Proteomes" id="UP000094691">
    <property type="component" value="Chromosome"/>
</dbReference>
<proteinExistence type="predicted"/>
<name>A0A9W3X547_LACJH</name>
<evidence type="ECO:0008006" key="3">
    <source>
        <dbReference type="Google" id="ProtNLM"/>
    </source>
</evidence>
<evidence type="ECO:0000313" key="2">
    <source>
        <dbReference type="Proteomes" id="UP000094691"/>
    </source>
</evidence>
<organism evidence="1 2">
    <name type="scientific">Lactobacillus johnsonii</name>
    <dbReference type="NCBI Taxonomy" id="33959"/>
    <lineage>
        <taxon>Bacteria</taxon>
        <taxon>Bacillati</taxon>
        <taxon>Bacillota</taxon>
        <taxon>Bacilli</taxon>
        <taxon>Lactobacillales</taxon>
        <taxon>Lactobacillaceae</taxon>
        <taxon>Lactobacillus</taxon>
    </lineage>
</organism>
<dbReference type="AlphaFoldDB" id="A0A9W3X547"/>
<gene>
    <name evidence="1" type="ORF">BBP16_01710</name>
</gene>
<dbReference type="Pfam" id="PF08849">
    <property type="entry name" value="BrxA"/>
    <property type="match status" value="1"/>
</dbReference>
<reference evidence="1 2" key="1">
    <citation type="submission" date="2016-07" db="EMBL/GenBank/DDBJ databases">
        <title>Genome sequencing project for further understanding the molecular mechanisms of preventing non-alcoholic fatty liver disease.</title>
        <authorList>
            <person name="Wang H."/>
        </authorList>
    </citation>
    <scope>NUCLEOTIDE SEQUENCE [LARGE SCALE GENOMIC DNA]</scope>
    <source>
        <strain evidence="1 2">BS15</strain>
    </source>
</reference>
<accession>A0A9W3X547</accession>
<dbReference type="EMBL" id="CP016400">
    <property type="protein sequence ID" value="AOG25694.1"/>
    <property type="molecule type" value="Genomic_DNA"/>
</dbReference>
<dbReference type="Gene3D" id="1.10.3540.10">
    <property type="entry name" value="uncharacterized protein from magnetospirillum magneticum domain"/>
    <property type="match status" value="1"/>
</dbReference>
<dbReference type="InterPro" id="IPR014948">
    <property type="entry name" value="BrxA"/>
</dbReference>
<protein>
    <recommendedName>
        <fullName evidence="3">DUF1819 family protein</fullName>
    </recommendedName>
</protein>